<evidence type="ECO:0000313" key="2">
    <source>
        <dbReference type="EMBL" id="KAK7345617.1"/>
    </source>
</evidence>
<gene>
    <name evidence="2" type="ORF">VNO77_16224</name>
</gene>
<keyword evidence="3" id="KW-1185">Reference proteome</keyword>
<evidence type="ECO:0000256" key="1">
    <source>
        <dbReference type="SAM" id="Phobius"/>
    </source>
</evidence>
<sequence>MNDRHSIKARHLSKEMTPRVSFQILKIFSVAIFALEHPAFDFIHVSNDSSPNPMHTWKYLPPTWHFSNIPHLHFVHVTNHGHRGPNPPNIFLLSRNLTSALSASPPFFHIGQAPCTFHFPQQNTTKLKSFFFFHFFQLFFFIICLSKFDLALKFNGNFTIIIIIIIMM</sequence>
<proteinExistence type="predicted"/>
<accession>A0AAN9QRX0</accession>
<protein>
    <submittedName>
        <fullName evidence="2">Uncharacterized protein</fullName>
    </submittedName>
</protein>
<dbReference type="Proteomes" id="UP001367508">
    <property type="component" value="Unassembled WGS sequence"/>
</dbReference>
<name>A0AAN9QRX0_CANGL</name>
<reference evidence="2 3" key="1">
    <citation type="submission" date="2024-01" db="EMBL/GenBank/DDBJ databases">
        <title>The genomes of 5 underutilized Papilionoideae crops provide insights into root nodulation and disease resistanc.</title>
        <authorList>
            <person name="Jiang F."/>
        </authorList>
    </citation>
    <scope>NUCLEOTIDE SEQUENCE [LARGE SCALE GENOMIC DNA]</scope>
    <source>
        <strain evidence="2">LVBAO_FW01</strain>
        <tissue evidence="2">Leaves</tissue>
    </source>
</reference>
<keyword evidence="1" id="KW-1133">Transmembrane helix</keyword>
<comment type="caution">
    <text evidence="2">The sequence shown here is derived from an EMBL/GenBank/DDBJ whole genome shotgun (WGS) entry which is preliminary data.</text>
</comment>
<dbReference type="EMBL" id="JAYMYQ010000003">
    <property type="protein sequence ID" value="KAK7345617.1"/>
    <property type="molecule type" value="Genomic_DNA"/>
</dbReference>
<keyword evidence="1" id="KW-0472">Membrane</keyword>
<dbReference type="AlphaFoldDB" id="A0AAN9QRX0"/>
<organism evidence="2 3">
    <name type="scientific">Canavalia gladiata</name>
    <name type="common">Sword bean</name>
    <name type="synonym">Dolichos gladiatus</name>
    <dbReference type="NCBI Taxonomy" id="3824"/>
    <lineage>
        <taxon>Eukaryota</taxon>
        <taxon>Viridiplantae</taxon>
        <taxon>Streptophyta</taxon>
        <taxon>Embryophyta</taxon>
        <taxon>Tracheophyta</taxon>
        <taxon>Spermatophyta</taxon>
        <taxon>Magnoliopsida</taxon>
        <taxon>eudicotyledons</taxon>
        <taxon>Gunneridae</taxon>
        <taxon>Pentapetalae</taxon>
        <taxon>rosids</taxon>
        <taxon>fabids</taxon>
        <taxon>Fabales</taxon>
        <taxon>Fabaceae</taxon>
        <taxon>Papilionoideae</taxon>
        <taxon>50 kb inversion clade</taxon>
        <taxon>NPAAA clade</taxon>
        <taxon>indigoferoid/millettioid clade</taxon>
        <taxon>Phaseoleae</taxon>
        <taxon>Canavalia</taxon>
    </lineage>
</organism>
<evidence type="ECO:0000313" key="3">
    <source>
        <dbReference type="Proteomes" id="UP001367508"/>
    </source>
</evidence>
<feature type="transmembrane region" description="Helical" evidence="1">
    <location>
        <begin position="127"/>
        <end position="145"/>
    </location>
</feature>
<keyword evidence="1" id="KW-0812">Transmembrane</keyword>